<organism evidence="1 2">
    <name type="scientific">Aquibacillus koreensis</name>
    <dbReference type="NCBI Taxonomy" id="279446"/>
    <lineage>
        <taxon>Bacteria</taxon>
        <taxon>Bacillati</taxon>
        <taxon>Bacillota</taxon>
        <taxon>Bacilli</taxon>
        <taxon>Bacillales</taxon>
        <taxon>Bacillaceae</taxon>
        <taxon>Aquibacillus</taxon>
    </lineage>
</organism>
<gene>
    <name evidence="1" type="ORF">NC661_20890</name>
</gene>
<evidence type="ECO:0000313" key="2">
    <source>
        <dbReference type="Proteomes" id="UP001145072"/>
    </source>
</evidence>
<keyword evidence="2" id="KW-1185">Reference proteome</keyword>
<protein>
    <submittedName>
        <fullName evidence="1">Uncharacterized protein</fullName>
    </submittedName>
</protein>
<dbReference type="AlphaFoldDB" id="A0A9X3WQ42"/>
<dbReference type="RefSeq" id="WP_259869217.1">
    <property type="nucleotide sequence ID" value="NZ_JAMQJZ010000030.1"/>
</dbReference>
<sequence length="66" mass="7490">MANDRDYRTLDSQFDGEKEGIISDGVGKEIGIRTENKNANNSFHVNAVKKDPDMEKFQQSLNTDKE</sequence>
<accession>A0A9X3WQ42</accession>
<proteinExistence type="predicted"/>
<dbReference type="EMBL" id="JAMQJZ010000030">
    <property type="protein sequence ID" value="MDC3422803.1"/>
    <property type="molecule type" value="Genomic_DNA"/>
</dbReference>
<reference evidence="1" key="1">
    <citation type="submission" date="2022-06" db="EMBL/GenBank/DDBJ databases">
        <title>Aquibacillus sp. a new bacterium isolated from soil saline samples.</title>
        <authorList>
            <person name="Galisteo C."/>
            <person name="De La Haba R."/>
            <person name="Sanchez-Porro C."/>
            <person name="Ventosa A."/>
        </authorList>
    </citation>
    <scope>NUCLEOTIDE SEQUENCE</scope>
    <source>
        <strain evidence="1">JCM 12387</strain>
    </source>
</reference>
<dbReference type="Proteomes" id="UP001145072">
    <property type="component" value="Unassembled WGS sequence"/>
</dbReference>
<name>A0A9X3WQ42_9BACI</name>
<comment type="caution">
    <text evidence="1">The sequence shown here is derived from an EMBL/GenBank/DDBJ whole genome shotgun (WGS) entry which is preliminary data.</text>
</comment>
<evidence type="ECO:0000313" key="1">
    <source>
        <dbReference type="EMBL" id="MDC3422803.1"/>
    </source>
</evidence>